<keyword evidence="9 11" id="KW-0496">Mitochondrion</keyword>
<dbReference type="PANTHER" id="PTHR46028">
    <property type="entry name" value="KYNURENINE 3-MONOOXYGENASE"/>
    <property type="match status" value="1"/>
</dbReference>
<gene>
    <name evidence="11" type="primary">BNA4</name>
    <name evidence="13" type="ORF">DASC09_059460</name>
</gene>
<comment type="catalytic activity">
    <reaction evidence="10 11">
        <text>L-kynurenine + NADPH + O2 + H(+) = 3-hydroxy-L-kynurenine + NADP(+) + H2O</text>
        <dbReference type="Rhea" id="RHEA:20545"/>
        <dbReference type="ChEBI" id="CHEBI:15377"/>
        <dbReference type="ChEBI" id="CHEBI:15378"/>
        <dbReference type="ChEBI" id="CHEBI:15379"/>
        <dbReference type="ChEBI" id="CHEBI:57783"/>
        <dbReference type="ChEBI" id="CHEBI:57959"/>
        <dbReference type="ChEBI" id="CHEBI:58125"/>
        <dbReference type="ChEBI" id="CHEBI:58349"/>
        <dbReference type="EC" id="1.14.13.9"/>
    </reaction>
</comment>
<dbReference type="GO" id="GO:0071949">
    <property type="term" value="F:FAD binding"/>
    <property type="evidence" value="ECO:0007669"/>
    <property type="project" value="InterPro"/>
</dbReference>
<evidence type="ECO:0000256" key="3">
    <source>
        <dbReference type="ARBA" id="ARBA00022642"/>
    </source>
</evidence>
<keyword evidence="5 11" id="KW-0274">FAD</keyword>
<evidence type="ECO:0000313" key="14">
    <source>
        <dbReference type="Proteomes" id="UP001360560"/>
    </source>
</evidence>
<feature type="domain" description="FAD-binding" evidence="12">
    <location>
        <begin position="15"/>
        <end position="352"/>
    </location>
</feature>
<keyword evidence="3 11" id="KW-0662">Pyridine nucleotide biosynthesis</keyword>
<dbReference type="GO" id="GO:0019805">
    <property type="term" value="P:quinolinate biosynthetic process"/>
    <property type="evidence" value="ECO:0007669"/>
    <property type="project" value="UniProtKB-UniRule"/>
</dbReference>
<dbReference type="PROSITE" id="PS51257">
    <property type="entry name" value="PROKAR_LIPOPROTEIN"/>
    <property type="match status" value="1"/>
</dbReference>
<dbReference type="GO" id="GO:0006569">
    <property type="term" value="P:L-tryptophan catabolic process"/>
    <property type="evidence" value="ECO:0007669"/>
    <property type="project" value="UniProtKB-UniRule"/>
</dbReference>
<dbReference type="GO" id="GO:0005741">
    <property type="term" value="C:mitochondrial outer membrane"/>
    <property type="evidence" value="ECO:0007669"/>
    <property type="project" value="UniProtKB-SubCell"/>
</dbReference>
<evidence type="ECO:0000256" key="4">
    <source>
        <dbReference type="ARBA" id="ARBA00022787"/>
    </source>
</evidence>
<keyword evidence="4 11" id="KW-1000">Mitochondrion outer membrane</keyword>
<comment type="function">
    <text evidence="11">Catalyzes the hydroxylation of L-kynurenine (L-Kyn) to form 3-hydroxy-L-kynurenine (L-3OHKyn). Required for synthesis of quinolinic acid.</text>
</comment>
<keyword evidence="14" id="KW-1185">Reference proteome</keyword>
<evidence type="ECO:0000256" key="5">
    <source>
        <dbReference type="ARBA" id="ARBA00022827"/>
    </source>
</evidence>
<dbReference type="InterPro" id="IPR002938">
    <property type="entry name" value="FAD-bd"/>
</dbReference>
<reference evidence="13 14" key="1">
    <citation type="journal article" date="2023" name="Elife">
        <title>Identification of key yeast species and microbe-microbe interactions impacting larval growth of Drosophila in the wild.</title>
        <authorList>
            <person name="Mure A."/>
            <person name="Sugiura Y."/>
            <person name="Maeda R."/>
            <person name="Honda K."/>
            <person name="Sakurai N."/>
            <person name="Takahashi Y."/>
            <person name="Watada M."/>
            <person name="Katoh T."/>
            <person name="Gotoh A."/>
            <person name="Gotoh Y."/>
            <person name="Taniguchi I."/>
            <person name="Nakamura K."/>
            <person name="Hayashi T."/>
            <person name="Katayama T."/>
            <person name="Uemura T."/>
            <person name="Hattori Y."/>
        </authorList>
    </citation>
    <scope>NUCLEOTIDE SEQUENCE [LARGE SCALE GENOMIC DNA]</scope>
    <source>
        <strain evidence="13 14">SC-9</strain>
    </source>
</reference>
<dbReference type="HAMAP" id="MF_01971">
    <property type="entry name" value="Kynurenine_monooxygenase"/>
    <property type="match status" value="1"/>
</dbReference>
<comment type="pathway">
    <text evidence="11">Cofactor biosynthesis; NAD(+) biosynthesis; quinolinate from L-kynurenine: step 1/3.</text>
</comment>
<keyword evidence="11" id="KW-0472">Membrane</keyword>
<accession>A0AAV5QUL6</accession>
<dbReference type="GO" id="GO:0070189">
    <property type="term" value="P:kynurenine metabolic process"/>
    <property type="evidence" value="ECO:0007669"/>
    <property type="project" value="TreeGrafter"/>
</dbReference>
<dbReference type="GO" id="GO:0043420">
    <property type="term" value="P:anthranilate metabolic process"/>
    <property type="evidence" value="ECO:0007669"/>
    <property type="project" value="UniProtKB-UniRule"/>
</dbReference>
<evidence type="ECO:0000256" key="6">
    <source>
        <dbReference type="ARBA" id="ARBA00022857"/>
    </source>
</evidence>
<name>A0AAV5QUL6_9ASCO</name>
<keyword evidence="2 11" id="KW-0285">Flavoprotein</keyword>
<dbReference type="FunFam" id="3.50.50.60:FF:000129">
    <property type="entry name" value="Kynurenine 3-monooxygenase"/>
    <property type="match status" value="1"/>
</dbReference>
<dbReference type="SUPFAM" id="SSF51905">
    <property type="entry name" value="FAD/NAD(P)-binding domain"/>
    <property type="match status" value="1"/>
</dbReference>
<dbReference type="Proteomes" id="UP001360560">
    <property type="component" value="Unassembled WGS sequence"/>
</dbReference>
<dbReference type="AlphaFoldDB" id="A0AAV5QUL6"/>
<dbReference type="EMBL" id="BTFZ01000020">
    <property type="protein sequence ID" value="GMM38607.1"/>
    <property type="molecule type" value="Genomic_DNA"/>
</dbReference>
<evidence type="ECO:0000259" key="12">
    <source>
        <dbReference type="Pfam" id="PF01494"/>
    </source>
</evidence>
<comment type="subcellular location">
    <subcellularLocation>
        <location evidence="11">Mitochondrion outer membrane</location>
    </subcellularLocation>
</comment>
<keyword evidence="8 11" id="KW-0503">Monooxygenase</keyword>
<dbReference type="GO" id="GO:0004502">
    <property type="term" value="F:kynurenine 3-monooxygenase activity"/>
    <property type="evidence" value="ECO:0007669"/>
    <property type="project" value="UniProtKB-UniRule"/>
</dbReference>
<comment type="cofactor">
    <cofactor evidence="1 11">
        <name>FAD</name>
        <dbReference type="ChEBI" id="CHEBI:57692"/>
    </cofactor>
</comment>
<keyword evidence="7 11" id="KW-0560">Oxidoreductase</keyword>
<proteinExistence type="inferred from homology"/>
<comment type="caution">
    <text evidence="13">The sequence shown here is derived from an EMBL/GenBank/DDBJ whole genome shotgun (WGS) entry which is preliminary data.</text>
</comment>
<organism evidence="13 14">
    <name type="scientific">Saccharomycopsis crataegensis</name>
    <dbReference type="NCBI Taxonomy" id="43959"/>
    <lineage>
        <taxon>Eukaryota</taxon>
        <taxon>Fungi</taxon>
        <taxon>Dikarya</taxon>
        <taxon>Ascomycota</taxon>
        <taxon>Saccharomycotina</taxon>
        <taxon>Saccharomycetes</taxon>
        <taxon>Saccharomycopsidaceae</taxon>
        <taxon>Saccharomycopsis</taxon>
    </lineage>
</organism>
<keyword evidence="6 11" id="KW-0521">NADP</keyword>
<comment type="similarity">
    <text evidence="11">Belongs to the aromatic-ring hydroxylase family. KMO subfamily.</text>
</comment>
<dbReference type="Gene3D" id="3.50.50.60">
    <property type="entry name" value="FAD/NAD(P)-binding domain"/>
    <property type="match status" value="1"/>
</dbReference>
<dbReference type="PANTHER" id="PTHR46028:SF2">
    <property type="entry name" value="KYNURENINE 3-MONOOXYGENASE"/>
    <property type="match status" value="1"/>
</dbReference>
<evidence type="ECO:0000256" key="2">
    <source>
        <dbReference type="ARBA" id="ARBA00022630"/>
    </source>
</evidence>
<protein>
    <recommendedName>
        <fullName evidence="11">Kynurenine 3-monooxygenase</fullName>
        <ecNumber evidence="11">1.14.13.9</ecNumber>
    </recommendedName>
    <alternativeName>
        <fullName evidence="11">Biosynthesis of nicotinic acid protein 4</fullName>
    </alternativeName>
    <alternativeName>
        <fullName evidence="11">Kynurenine 3-hydroxylase</fullName>
    </alternativeName>
</protein>
<sequence>MSKILIDEPEPRKEKVAIVGAGLVGCLAALSFARLGYKVTLYEYRDDPRNETTVDRNLRSINLAVSDRGIRALNAVDLEMSIRVLKNILPMRGRMIHDVDGHQTSMKYGLHNEAINSIDRAYLNIELLNELDRHKNIKVNYGLKLMKMDFSGKNGNPRIYFEKTKKVANTLEENAIRTFEYNFVIGADGAYSATRFQLQKFVRMDFSQEYMDCCYIELYIPPGASKKYKFQLHPNRLHIWPRNKFMLIALPNFDGSFTSTFFGPWDLTESLDTREKVIDFFQTNFKDAVDLIGLEQVVEAFLTHPKCSLVCTSCFPYNYKGKCIIVGDAAHSMVPFYGQGMNCGFEDVRVLVELVKKHEYELESAFNEYSVTRQQDLDAIITLARNNYTEMSHNVNTTRYAVRKKMDAAMHLIFGDKWLPLYTMVSFRGDIRYSDCIKRSKVQGWLLSQLELGVYGLGAWLAFKAIRAVVRDR</sequence>
<dbReference type="EC" id="1.14.13.9" evidence="11"/>
<evidence type="ECO:0000256" key="8">
    <source>
        <dbReference type="ARBA" id="ARBA00023033"/>
    </source>
</evidence>
<evidence type="ECO:0000256" key="7">
    <source>
        <dbReference type="ARBA" id="ARBA00023002"/>
    </source>
</evidence>
<dbReference type="InterPro" id="IPR027545">
    <property type="entry name" value="Kynurenine_monooxygenase"/>
</dbReference>
<evidence type="ECO:0000313" key="13">
    <source>
        <dbReference type="EMBL" id="GMM38607.1"/>
    </source>
</evidence>
<dbReference type="GO" id="GO:0034354">
    <property type="term" value="P:'de novo' NAD+ biosynthetic process from L-tryptophan"/>
    <property type="evidence" value="ECO:0007669"/>
    <property type="project" value="UniProtKB-UniRule"/>
</dbReference>
<evidence type="ECO:0000256" key="10">
    <source>
        <dbReference type="ARBA" id="ARBA00047818"/>
    </source>
</evidence>
<dbReference type="PRINTS" id="PR00420">
    <property type="entry name" value="RNGMNOXGNASE"/>
</dbReference>
<evidence type="ECO:0000256" key="11">
    <source>
        <dbReference type="HAMAP-Rule" id="MF_03018"/>
    </source>
</evidence>
<evidence type="ECO:0000256" key="9">
    <source>
        <dbReference type="ARBA" id="ARBA00023128"/>
    </source>
</evidence>
<evidence type="ECO:0000256" key="1">
    <source>
        <dbReference type="ARBA" id="ARBA00001974"/>
    </source>
</evidence>
<dbReference type="Pfam" id="PF01494">
    <property type="entry name" value="FAD_binding_3"/>
    <property type="match status" value="1"/>
</dbReference>
<dbReference type="InterPro" id="IPR036188">
    <property type="entry name" value="FAD/NAD-bd_sf"/>
</dbReference>